<dbReference type="PATRIC" id="fig|294.131.peg.2032"/>
<dbReference type="AlphaFoldDB" id="A0A0F4TDK7"/>
<evidence type="ECO:0000313" key="2">
    <source>
        <dbReference type="Proteomes" id="UP000033500"/>
    </source>
</evidence>
<protein>
    <submittedName>
        <fullName evidence="1">Uncharacterized protein</fullName>
    </submittedName>
</protein>
<evidence type="ECO:0000313" key="1">
    <source>
        <dbReference type="EMBL" id="KJZ42508.1"/>
    </source>
</evidence>
<organism evidence="1 2">
    <name type="scientific">Pseudomonas fluorescens</name>
    <dbReference type="NCBI Taxonomy" id="294"/>
    <lineage>
        <taxon>Bacteria</taxon>
        <taxon>Pseudomonadati</taxon>
        <taxon>Pseudomonadota</taxon>
        <taxon>Gammaproteobacteria</taxon>
        <taxon>Pseudomonadales</taxon>
        <taxon>Pseudomonadaceae</taxon>
        <taxon>Pseudomonas</taxon>
    </lineage>
</organism>
<dbReference type="Gene3D" id="3.40.50.1820">
    <property type="entry name" value="alpha/beta hydrolase"/>
    <property type="match status" value="1"/>
</dbReference>
<dbReference type="Proteomes" id="UP000033500">
    <property type="component" value="Unassembled WGS sequence"/>
</dbReference>
<gene>
    <name evidence="1" type="ORF">VC34_15950</name>
</gene>
<reference evidence="1 2" key="1">
    <citation type="submission" date="2015-03" db="EMBL/GenBank/DDBJ databases">
        <title>Comparative genomics of Pseudomonas insights into diversity of traits involved in vanlence and defense.</title>
        <authorList>
            <person name="Qin Y."/>
        </authorList>
    </citation>
    <scope>NUCLEOTIDE SEQUENCE [LARGE SCALE GENOMIC DNA]</scope>
    <source>
        <strain evidence="1 2">C3</strain>
    </source>
</reference>
<comment type="caution">
    <text evidence="1">The sequence shown here is derived from an EMBL/GenBank/DDBJ whole genome shotgun (WGS) entry which is preliminary data.</text>
</comment>
<dbReference type="SUPFAM" id="SSF53474">
    <property type="entry name" value="alpha/beta-Hydrolases"/>
    <property type="match status" value="1"/>
</dbReference>
<sequence length="94" mass="10467">MLKYKRLEGVDAALRLLVSGLFKDGRQQLDLRSVVQDGRLPVLLIWGSDDAIIPVNHSAGLKAQVKVLPGQAHMVQMEAAEQVNRLILDFVQQH</sequence>
<accession>A0A0F4TDK7</accession>
<proteinExistence type="predicted"/>
<name>A0A0F4TDK7_PSEFL</name>
<dbReference type="EMBL" id="LACD01000020">
    <property type="protein sequence ID" value="KJZ42508.1"/>
    <property type="molecule type" value="Genomic_DNA"/>
</dbReference>
<dbReference type="InterPro" id="IPR029058">
    <property type="entry name" value="AB_hydrolase_fold"/>
</dbReference>